<dbReference type="PANTHER" id="PTHR30336:SF4">
    <property type="entry name" value="ENVELOPE BIOGENESIS FACTOR ELYC"/>
    <property type="match status" value="1"/>
</dbReference>
<feature type="transmembrane region" description="Helical" evidence="1">
    <location>
        <begin position="6"/>
        <end position="22"/>
    </location>
</feature>
<dbReference type="Gene3D" id="3.40.50.620">
    <property type="entry name" value="HUPs"/>
    <property type="match status" value="1"/>
</dbReference>
<evidence type="ECO:0000259" key="2">
    <source>
        <dbReference type="Pfam" id="PF02698"/>
    </source>
</evidence>
<dbReference type="InterPro" id="IPR014729">
    <property type="entry name" value="Rossmann-like_a/b/a_fold"/>
</dbReference>
<feature type="domain" description="DUF218" evidence="2">
    <location>
        <begin position="131"/>
        <end position="309"/>
    </location>
</feature>
<proteinExistence type="predicted"/>
<dbReference type="Pfam" id="PF02698">
    <property type="entry name" value="DUF218"/>
    <property type="match status" value="1"/>
</dbReference>
<name>B4VH27_9CYAN</name>
<reference evidence="3 4" key="1">
    <citation type="submission" date="2008-07" db="EMBL/GenBank/DDBJ databases">
        <authorList>
            <person name="Tandeau de Marsac N."/>
            <person name="Ferriera S."/>
            <person name="Johnson J."/>
            <person name="Kravitz S."/>
            <person name="Beeson K."/>
            <person name="Sutton G."/>
            <person name="Rogers Y.-H."/>
            <person name="Friedman R."/>
            <person name="Frazier M."/>
            <person name="Venter J.C."/>
        </authorList>
    </citation>
    <scope>NUCLEOTIDE SEQUENCE [LARGE SCALE GENOMIC DNA]</scope>
    <source>
        <strain evidence="3 4">PCC 7420</strain>
    </source>
</reference>
<gene>
    <name evidence="3" type="ORF">MC7420_7482</name>
</gene>
<dbReference type="Proteomes" id="UP000003835">
    <property type="component" value="Unassembled WGS sequence"/>
</dbReference>
<keyword evidence="1" id="KW-1133">Transmembrane helix</keyword>
<dbReference type="InterPro" id="IPR003848">
    <property type="entry name" value="DUF218"/>
</dbReference>
<keyword evidence="1" id="KW-0812">Transmembrane</keyword>
<dbReference type="InterPro" id="IPR051599">
    <property type="entry name" value="Cell_Envelope_Assoc"/>
</dbReference>
<feature type="transmembrane region" description="Helical" evidence="1">
    <location>
        <begin position="61"/>
        <end position="80"/>
    </location>
</feature>
<dbReference type="HOGENOM" id="CLU_053514_1_0_3"/>
<dbReference type="eggNOG" id="COG1434">
    <property type="taxonomic scope" value="Bacteria"/>
</dbReference>
<dbReference type="GO" id="GO:0005886">
    <property type="term" value="C:plasma membrane"/>
    <property type="evidence" value="ECO:0007669"/>
    <property type="project" value="TreeGrafter"/>
</dbReference>
<dbReference type="RefSeq" id="WP_006098306.1">
    <property type="nucleotide sequence ID" value="NZ_DS989841.1"/>
</dbReference>
<dbReference type="GO" id="GO:0043164">
    <property type="term" value="P:Gram-negative-bacterium-type cell wall biogenesis"/>
    <property type="evidence" value="ECO:0007669"/>
    <property type="project" value="TreeGrafter"/>
</dbReference>
<evidence type="ECO:0000256" key="1">
    <source>
        <dbReference type="SAM" id="Phobius"/>
    </source>
</evidence>
<dbReference type="PANTHER" id="PTHR30336">
    <property type="entry name" value="INNER MEMBRANE PROTEIN, PROBABLE PERMEASE"/>
    <property type="match status" value="1"/>
</dbReference>
<accession>B4VH27</accession>
<sequence length="325" mass="35689">MFLLLTRILLWLLIAVILYNLFKKVIPKEYFTLLGGLFLFGFIVVAFFSPGNDAISTIWEVLSFFLKPVGASIVLLGFALRQGLDKSKNQVMAALLILLLASTPFFSNLLAASTEQAVVTPESAAAQTASAIVVLGQGTTQPDEPPRTQVQLTDTGDRILYAAQLYRQSGNNPLVVVSAGPRPNLQGNQDQIVEANDIRSLLVQFGVPQSRIVLEPTGINLRTSAEEVEDILRDRGIADNRVFLVTSAYNSRRAQQAFRSVGLNNVVAKPTGFFTVQPGTTSTINQWIESFIPSVEALTVTTRIVEEFYASIYYYLRGWQAPAVV</sequence>
<dbReference type="EMBL" id="DS989841">
    <property type="protein sequence ID" value="EDX78829.1"/>
    <property type="molecule type" value="Genomic_DNA"/>
</dbReference>
<feature type="transmembrane region" description="Helical" evidence="1">
    <location>
        <begin position="29"/>
        <end position="49"/>
    </location>
</feature>
<evidence type="ECO:0000313" key="4">
    <source>
        <dbReference type="Proteomes" id="UP000003835"/>
    </source>
</evidence>
<dbReference type="STRING" id="118168.MC7420_7482"/>
<dbReference type="GO" id="GO:0000270">
    <property type="term" value="P:peptidoglycan metabolic process"/>
    <property type="evidence" value="ECO:0007669"/>
    <property type="project" value="TreeGrafter"/>
</dbReference>
<dbReference type="OrthoDB" id="526893at2"/>
<evidence type="ECO:0000313" key="3">
    <source>
        <dbReference type="EMBL" id="EDX78829.1"/>
    </source>
</evidence>
<keyword evidence="1" id="KW-0472">Membrane</keyword>
<protein>
    <recommendedName>
        <fullName evidence="2">DUF218 domain-containing protein</fullName>
    </recommendedName>
</protein>
<dbReference type="AlphaFoldDB" id="B4VH27"/>
<dbReference type="CDD" id="cd06259">
    <property type="entry name" value="YdcF-like"/>
    <property type="match status" value="1"/>
</dbReference>
<feature type="transmembrane region" description="Helical" evidence="1">
    <location>
        <begin position="92"/>
        <end position="111"/>
    </location>
</feature>
<organism evidence="3 4">
    <name type="scientific">Coleofasciculus chthonoplastes PCC 7420</name>
    <dbReference type="NCBI Taxonomy" id="118168"/>
    <lineage>
        <taxon>Bacteria</taxon>
        <taxon>Bacillati</taxon>
        <taxon>Cyanobacteriota</taxon>
        <taxon>Cyanophyceae</taxon>
        <taxon>Coleofasciculales</taxon>
        <taxon>Coleofasciculaceae</taxon>
        <taxon>Coleofasciculus</taxon>
    </lineage>
</organism>
<keyword evidence="4" id="KW-1185">Reference proteome</keyword>